<proteinExistence type="predicted"/>
<evidence type="ECO:0000256" key="12">
    <source>
        <dbReference type="SAM" id="Phobius"/>
    </source>
</evidence>
<evidence type="ECO:0000256" key="4">
    <source>
        <dbReference type="ARBA" id="ARBA00022679"/>
    </source>
</evidence>
<keyword evidence="9 12" id="KW-1133">Transmembrane helix</keyword>
<reference evidence="14 15" key="1">
    <citation type="journal article" date="2021" name="Int. J. Syst. Evol. Microbiol.">
        <title>Clostridium zeae sp. nov., isolated from corn silage.</title>
        <authorList>
            <person name="Kobayashi H."/>
            <person name="Tanizawa Y."/>
            <person name="Yagura M."/>
            <person name="Sakamoto M."/>
            <person name="Ohkuma M."/>
            <person name="Tohno M."/>
        </authorList>
    </citation>
    <scope>NUCLEOTIDE SEQUENCE [LARGE SCALE GENOMIC DNA]</scope>
    <source>
        <strain evidence="14 15">CSC2</strain>
    </source>
</reference>
<keyword evidence="2" id="KW-1003">Cell membrane</keyword>
<keyword evidence="6" id="KW-0547">Nucleotide-binding</keyword>
<evidence type="ECO:0000256" key="11">
    <source>
        <dbReference type="ARBA" id="ARBA00023136"/>
    </source>
</evidence>
<keyword evidence="5 12" id="KW-0812">Transmembrane</keyword>
<dbReference type="EMBL" id="BMBA01000001">
    <property type="protein sequence ID" value="GFZ31370.1"/>
    <property type="molecule type" value="Genomic_DNA"/>
</dbReference>
<dbReference type="RefSeq" id="WP_206869574.1">
    <property type="nucleotide sequence ID" value="NZ_BMBA01000001.1"/>
</dbReference>
<comment type="caution">
    <text evidence="14">The sequence shown here is derived from an EMBL/GenBank/DDBJ whole genome shotgun (WGS) entry which is preliminary data.</text>
</comment>
<protein>
    <recommendedName>
        <fullName evidence="13">Signal transduction histidine kinase internal region domain-containing protein</fullName>
    </recommendedName>
</protein>
<dbReference type="PANTHER" id="PTHR34220">
    <property type="entry name" value="SENSOR HISTIDINE KINASE YPDA"/>
    <property type="match status" value="1"/>
</dbReference>
<evidence type="ECO:0000313" key="15">
    <source>
        <dbReference type="Proteomes" id="UP000663802"/>
    </source>
</evidence>
<sequence length="262" mass="30901">MKKKTRRNVTIDCSVYLKKIFEAFLILANLFCLYMAITYRITWMLAVIILNMLYYLNNLKTTRDQNENYKIKVLEQKLLEEESHTVFNTLNIISYFSRNDDSLARKLIVELSTYLRDVLKNDKEIVKIGEEIKTLNSYIYIQKIRFEQDLDLATNINDVECVPKLLLLRLIKLSCKINIINQKGATSSLNIYSTNNTYNYVVSCKNFKEEDINYENFNDEFVRLFKEELMIKYNGDLAIDINSEEAKISIYINKYNLGETDV</sequence>
<dbReference type="InterPro" id="IPR010559">
    <property type="entry name" value="Sig_transdc_His_kin_internal"/>
</dbReference>
<keyword evidence="3" id="KW-0597">Phosphoprotein</keyword>
<evidence type="ECO:0000256" key="8">
    <source>
        <dbReference type="ARBA" id="ARBA00022840"/>
    </source>
</evidence>
<evidence type="ECO:0000256" key="10">
    <source>
        <dbReference type="ARBA" id="ARBA00023012"/>
    </source>
</evidence>
<evidence type="ECO:0000256" key="6">
    <source>
        <dbReference type="ARBA" id="ARBA00022741"/>
    </source>
</evidence>
<dbReference type="InterPro" id="IPR050640">
    <property type="entry name" value="Bact_2-comp_sensor_kinase"/>
</dbReference>
<keyword evidence="4" id="KW-0808">Transferase</keyword>
<evidence type="ECO:0000256" key="7">
    <source>
        <dbReference type="ARBA" id="ARBA00022777"/>
    </source>
</evidence>
<keyword evidence="7" id="KW-0418">Kinase</keyword>
<accession>A0ABQ1E985</accession>
<dbReference type="PANTHER" id="PTHR34220:SF11">
    <property type="entry name" value="SENSOR PROTEIN KINASE HPTS"/>
    <property type="match status" value="1"/>
</dbReference>
<gene>
    <name evidence="14" type="ORF">CSC2_18960</name>
</gene>
<dbReference type="Pfam" id="PF06580">
    <property type="entry name" value="His_kinase"/>
    <property type="match status" value="1"/>
</dbReference>
<comment type="subcellular location">
    <subcellularLocation>
        <location evidence="1">Cell membrane</location>
        <topology evidence="1">Multi-pass membrane protein</topology>
    </subcellularLocation>
</comment>
<keyword evidence="11 12" id="KW-0472">Membrane</keyword>
<evidence type="ECO:0000313" key="14">
    <source>
        <dbReference type="EMBL" id="GFZ31370.1"/>
    </source>
</evidence>
<evidence type="ECO:0000256" key="2">
    <source>
        <dbReference type="ARBA" id="ARBA00022475"/>
    </source>
</evidence>
<evidence type="ECO:0000256" key="1">
    <source>
        <dbReference type="ARBA" id="ARBA00004651"/>
    </source>
</evidence>
<evidence type="ECO:0000259" key="13">
    <source>
        <dbReference type="Pfam" id="PF06580"/>
    </source>
</evidence>
<keyword evidence="15" id="KW-1185">Reference proteome</keyword>
<dbReference type="Proteomes" id="UP000663802">
    <property type="component" value="Unassembled WGS sequence"/>
</dbReference>
<keyword evidence="10" id="KW-0902">Two-component regulatory system</keyword>
<keyword evidence="8" id="KW-0067">ATP-binding</keyword>
<organism evidence="14 15">
    <name type="scientific">Clostridium zeae</name>
    <dbReference type="NCBI Taxonomy" id="2759022"/>
    <lineage>
        <taxon>Bacteria</taxon>
        <taxon>Bacillati</taxon>
        <taxon>Bacillota</taxon>
        <taxon>Clostridia</taxon>
        <taxon>Eubacteriales</taxon>
        <taxon>Clostridiaceae</taxon>
        <taxon>Clostridium</taxon>
    </lineage>
</organism>
<evidence type="ECO:0000256" key="9">
    <source>
        <dbReference type="ARBA" id="ARBA00022989"/>
    </source>
</evidence>
<evidence type="ECO:0000256" key="3">
    <source>
        <dbReference type="ARBA" id="ARBA00022553"/>
    </source>
</evidence>
<name>A0ABQ1E985_9CLOT</name>
<feature type="domain" description="Signal transduction histidine kinase internal region" evidence="13">
    <location>
        <begin position="83"/>
        <end position="149"/>
    </location>
</feature>
<evidence type="ECO:0000256" key="5">
    <source>
        <dbReference type="ARBA" id="ARBA00022692"/>
    </source>
</evidence>
<feature type="transmembrane region" description="Helical" evidence="12">
    <location>
        <begin position="20"/>
        <end position="37"/>
    </location>
</feature>